<keyword evidence="4" id="KW-0325">Glycoprotein</keyword>
<dbReference type="AlphaFoldDB" id="A0A7D9KZC3"/>
<dbReference type="InterPro" id="IPR003598">
    <property type="entry name" value="Ig_sub2"/>
</dbReference>
<evidence type="ECO:0000256" key="4">
    <source>
        <dbReference type="ARBA" id="ARBA00023180"/>
    </source>
</evidence>
<dbReference type="CDD" id="cd00096">
    <property type="entry name" value="Ig"/>
    <property type="match status" value="1"/>
</dbReference>
<keyword evidence="2" id="KW-0472">Membrane</keyword>
<dbReference type="InterPro" id="IPR051275">
    <property type="entry name" value="Cell_adhesion_signaling"/>
</dbReference>
<dbReference type="OrthoDB" id="10028801at2759"/>
<keyword evidence="7" id="KW-1185">Reference proteome</keyword>
<evidence type="ECO:0000256" key="3">
    <source>
        <dbReference type="ARBA" id="ARBA00023157"/>
    </source>
</evidence>
<dbReference type="Pfam" id="PF13895">
    <property type="entry name" value="Ig_2"/>
    <property type="match status" value="1"/>
</dbReference>
<keyword evidence="5" id="KW-0393">Immunoglobulin domain</keyword>
<dbReference type="SUPFAM" id="SSF48726">
    <property type="entry name" value="Immunoglobulin"/>
    <property type="match status" value="2"/>
</dbReference>
<dbReference type="Proteomes" id="UP001152795">
    <property type="component" value="Unassembled WGS sequence"/>
</dbReference>
<comment type="caution">
    <text evidence="6">The sequence shown here is derived from an EMBL/GenBank/DDBJ whole genome shotgun (WGS) entry which is preliminary data.</text>
</comment>
<proteinExistence type="predicted"/>
<sequence length="291" mass="32118">MSFRNILGKPTVRVNCSSPIIVSEGDDVTCVCRGEGGNPPADVTWYKGSNKIGQIGKEEQRLTFSNIDQTASGTYKCVAKSHSLTDEKSIEIIVYYAVPPRVICLTSTPENAIFGKSVVITCEAIAVPLPSYTIIHNDTEVVSTHKTYIIHVLEYSHAGSYKCIATNMLGNSSKIFSLYIERKATLENSNHSGTEWYIVVVSVVSGIIIGILLSYIVSCCLRKFRSGNPQSNPEPKATEVDATYQELDLTKMNTEDNYQSLIVNVASNDDDSTYTELNKTRNEENNYQSLT</sequence>
<keyword evidence="3" id="KW-1015">Disulfide bond</keyword>
<dbReference type="InterPro" id="IPR036179">
    <property type="entry name" value="Ig-like_dom_sf"/>
</dbReference>
<dbReference type="InterPro" id="IPR003599">
    <property type="entry name" value="Ig_sub"/>
</dbReference>
<dbReference type="PROSITE" id="PS50835">
    <property type="entry name" value="IG_LIKE"/>
    <property type="match status" value="2"/>
</dbReference>
<evidence type="ECO:0000256" key="5">
    <source>
        <dbReference type="ARBA" id="ARBA00023319"/>
    </source>
</evidence>
<dbReference type="Pfam" id="PF13927">
    <property type="entry name" value="Ig_3"/>
    <property type="match status" value="1"/>
</dbReference>
<gene>
    <name evidence="6" type="ORF">PACLA_8A011009</name>
</gene>
<dbReference type="EMBL" id="CACRXK020011535">
    <property type="protein sequence ID" value="CAB4021627.1"/>
    <property type="molecule type" value="Genomic_DNA"/>
</dbReference>
<dbReference type="InterPro" id="IPR007110">
    <property type="entry name" value="Ig-like_dom"/>
</dbReference>
<comment type="subcellular location">
    <subcellularLocation>
        <location evidence="1">Membrane</location>
        <topology evidence="1">Single-pass type I membrane protein</topology>
    </subcellularLocation>
</comment>
<dbReference type="PANTHER" id="PTHR11640">
    <property type="entry name" value="NEPHRIN"/>
    <property type="match status" value="1"/>
</dbReference>
<evidence type="ECO:0000256" key="1">
    <source>
        <dbReference type="ARBA" id="ARBA00004479"/>
    </source>
</evidence>
<dbReference type="SMART" id="SM00408">
    <property type="entry name" value="IGc2"/>
    <property type="match status" value="2"/>
</dbReference>
<evidence type="ECO:0000313" key="7">
    <source>
        <dbReference type="Proteomes" id="UP001152795"/>
    </source>
</evidence>
<dbReference type="GO" id="GO:0016020">
    <property type="term" value="C:membrane"/>
    <property type="evidence" value="ECO:0007669"/>
    <property type="project" value="UniProtKB-SubCell"/>
</dbReference>
<organism evidence="6 7">
    <name type="scientific">Paramuricea clavata</name>
    <name type="common">Red gorgonian</name>
    <name type="synonym">Violescent sea-whip</name>
    <dbReference type="NCBI Taxonomy" id="317549"/>
    <lineage>
        <taxon>Eukaryota</taxon>
        <taxon>Metazoa</taxon>
        <taxon>Cnidaria</taxon>
        <taxon>Anthozoa</taxon>
        <taxon>Octocorallia</taxon>
        <taxon>Malacalcyonacea</taxon>
        <taxon>Plexauridae</taxon>
        <taxon>Paramuricea</taxon>
    </lineage>
</organism>
<reference evidence="6" key="1">
    <citation type="submission" date="2020-04" db="EMBL/GenBank/DDBJ databases">
        <authorList>
            <person name="Alioto T."/>
            <person name="Alioto T."/>
            <person name="Gomez Garrido J."/>
        </authorList>
    </citation>
    <scope>NUCLEOTIDE SEQUENCE</scope>
    <source>
        <strain evidence="6">A484AB</strain>
    </source>
</reference>
<dbReference type="InterPro" id="IPR013783">
    <property type="entry name" value="Ig-like_fold"/>
</dbReference>
<accession>A0A7D9KZC3</accession>
<protein>
    <submittedName>
        <fullName evidence="6">B-cell receptor CD22-like</fullName>
    </submittedName>
</protein>
<dbReference type="SMART" id="SM00409">
    <property type="entry name" value="IG"/>
    <property type="match status" value="2"/>
</dbReference>
<dbReference type="Gene3D" id="2.60.40.10">
    <property type="entry name" value="Immunoglobulins"/>
    <property type="match status" value="2"/>
</dbReference>
<evidence type="ECO:0000313" key="6">
    <source>
        <dbReference type="EMBL" id="CAB4021627.1"/>
    </source>
</evidence>
<evidence type="ECO:0000256" key="2">
    <source>
        <dbReference type="ARBA" id="ARBA00023136"/>
    </source>
</evidence>
<keyword evidence="6" id="KW-0675">Receptor</keyword>
<name>A0A7D9KZC3_PARCT</name>